<comment type="caution">
    <text evidence="1">The sequence shown here is derived from an EMBL/GenBank/DDBJ whole genome shotgun (WGS) entry which is preliminary data.</text>
</comment>
<dbReference type="EMBL" id="JABBWG010000054">
    <property type="protein sequence ID" value="KAG1805313.1"/>
    <property type="molecule type" value="Genomic_DNA"/>
</dbReference>
<dbReference type="GeneID" id="64631071"/>
<organism evidence="1 2">
    <name type="scientific">Suillus subaureus</name>
    <dbReference type="NCBI Taxonomy" id="48587"/>
    <lineage>
        <taxon>Eukaryota</taxon>
        <taxon>Fungi</taxon>
        <taxon>Dikarya</taxon>
        <taxon>Basidiomycota</taxon>
        <taxon>Agaricomycotina</taxon>
        <taxon>Agaricomycetes</taxon>
        <taxon>Agaricomycetidae</taxon>
        <taxon>Boletales</taxon>
        <taxon>Suillineae</taxon>
        <taxon>Suillaceae</taxon>
        <taxon>Suillus</taxon>
    </lineage>
</organism>
<evidence type="ECO:0000313" key="2">
    <source>
        <dbReference type="Proteomes" id="UP000807769"/>
    </source>
</evidence>
<dbReference type="AlphaFoldDB" id="A0A9P7DXF0"/>
<dbReference type="OrthoDB" id="2681076at2759"/>
<reference evidence="1" key="1">
    <citation type="journal article" date="2020" name="New Phytol.">
        <title>Comparative genomics reveals dynamic genome evolution in host specialist ectomycorrhizal fungi.</title>
        <authorList>
            <person name="Lofgren L.A."/>
            <person name="Nguyen N.H."/>
            <person name="Vilgalys R."/>
            <person name="Ruytinx J."/>
            <person name="Liao H.L."/>
            <person name="Branco S."/>
            <person name="Kuo A."/>
            <person name="LaButti K."/>
            <person name="Lipzen A."/>
            <person name="Andreopoulos W."/>
            <person name="Pangilinan J."/>
            <person name="Riley R."/>
            <person name="Hundley H."/>
            <person name="Na H."/>
            <person name="Barry K."/>
            <person name="Grigoriev I.V."/>
            <person name="Stajich J.E."/>
            <person name="Kennedy P.G."/>
        </authorList>
    </citation>
    <scope>NUCLEOTIDE SEQUENCE</scope>
    <source>
        <strain evidence="1">MN1</strain>
    </source>
</reference>
<evidence type="ECO:0000313" key="1">
    <source>
        <dbReference type="EMBL" id="KAG1805313.1"/>
    </source>
</evidence>
<dbReference type="Proteomes" id="UP000807769">
    <property type="component" value="Unassembled WGS sequence"/>
</dbReference>
<proteinExistence type="predicted"/>
<gene>
    <name evidence="1" type="ORF">BJ212DRAFT_1392246</name>
</gene>
<sequence>MLSHRWGAKEPGLHDIKDNIIYDLNPVETTVKLQRFCKVARIARRGAIHAALTGITASSYKNQSIPCLSGITTQRSPSSTYRICPLHRNLAPRKWQLEHSRIDCSSLLKLYSSTKQIEAYISTTTHATTSSLSVS</sequence>
<dbReference type="RefSeq" id="XP_041187172.1">
    <property type="nucleotide sequence ID" value="XM_041337055.1"/>
</dbReference>
<accession>A0A9P7DXF0</accession>
<name>A0A9P7DXF0_9AGAM</name>
<protein>
    <submittedName>
        <fullName evidence="1">Uncharacterized protein</fullName>
    </submittedName>
</protein>
<keyword evidence="2" id="KW-1185">Reference proteome</keyword>